<comment type="caution">
    <text evidence="3">The sequence shown here is derived from an EMBL/GenBank/DDBJ whole genome shotgun (WGS) entry which is preliminary data.</text>
</comment>
<evidence type="ECO:0000256" key="1">
    <source>
        <dbReference type="ARBA" id="ARBA00008950"/>
    </source>
</evidence>
<dbReference type="InterPro" id="IPR029052">
    <property type="entry name" value="Metallo-depent_PP-like"/>
</dbReference>
<sequence length="258" mass="28468">MEKIAILSDVHGNLPALEAVYKDIARRRIRRIVCLGDLVGKGPQPAQTVDRIRERCEFVAQGNWEAGIAREQELPEGKWQQEQIGAERIDYLANLPFSIDLTLSGQLVRLFHASADSVFRRVLRKAPKREKLELFANTPQTGTPDGGRTPDVVGYGDIHLPYLLTLKPRAADSRREKGRQPRGRTLFNAGSVGVPYDGIAQPSYVIVEGTAGDEPAPLSIQLVRVPYDVELAAEAARAADMPGSERYIAEVRAGLCFK</sequence>
<evidence type="ECO:0000259" key="2">
    <source>
        <dbReference type="Pfam" id="PF12850"/>
    </source>
</evidence>
<gene>
    <name evidence="3" type="ORF">SD70_17820</name>
</gene>
<dbReference type="InterPro" id="IPR011152">
    <property type="entry name" value="Pesterase_MJ0912"/>
</dbReference>
<organism evidence="3 4">
    <name type="scientific">Gordoniibacillus kamchatkensis</name>
    <dbReference type="NCBI Taxonomy" id="1590651"/>
    <lineage>
        <taxon>Bacteria</taxon>
        <taxon>Bacillati</taxon>
        <taxon>Bacillota</taxon>
        <taxon>Bacilli</taxon>
        <taxon>Bacillales</taxon>
        <taxon>Paenibacillaceae</taxon>
        <taxon>Gordoniibacillus</taxon>
    </lineage>
</organism>
<dbReference type="PANTHER" id="PTHR42850">
    <property type="entry name" value="METALLOPHOSPHOESTERASE"/>
    <property type="match status" value="1"/>
</dbReference>
<dbReference type="PIRSF" id="PIRSF000883">
    <property type="entry name" value="Pesterase_MJ0912"/>
    <property type="match status" value="1"/>
</dbReference>
<dbReference type="Gene3D" id="3.60.21.10">
    <property type="match status" value="1"/>
</dbReference>
<dbReference type="InterPro" id="IPR024654">
    <property type="entry name" value="Calcineurin-like_PHP_lpxH"/>
</dbReference>
<accession>A0ABR5AGD3</accession>
<dbReference type="SUPFAM" id="SSF56300">
    <property type="entry name" value="Metallo-dependent phosphatases"/>
    <property type="match status" value="1"/>
</dbReference>
<reference evidence="3 4" key="1">
    <citation type="submission" date="2014-12" db="EMBL/GenBank/DDBJ databases">
        <title>Draft genome sequence of Paenibacillus kamchatkensis strain B-2647.</title>
        <authorList>
            <person name="Karlyshev A.V."/>
            <person name="Kudryashova E.B."/>
        </authorList>
    </citation>
    <scope>NUCLEOTIDE SEQUENCE [LARGE SCALE GENOMIC DNA]</scope>
    <source>
        <strain evidence="3 4">VKM B-2647</strain>
    </source>
</reference>
<protein>
    <submittedName>
        <fullName evidence="3">Serine/threonine protein phosphatase</fullName>
    </submittedName>
</protein>
<proteinExistence type="inferred from homology"/>
<name>A0ABR5AGD3_9BACL</name>
<dbReference type="EMBL" id="JXAK01000031">
    <property type="protein sequence ID" value="KIL39768.1"/>
    <property type="molecule type" value="Genomic_DNA"/>
</dbReference>
<keyword evidence="4" id="KW-1185">Reference proteome</keyword>
<dbReference type="InterPro" id="IPR050126">
    <property type="entry name" value="Ap4A_hydrolase"/>
</dbReference>
<comment type="similarity">
    <text evidence="1">Belongs to the metallophosphoesterase superfamily. YfcE family.</text>
</comment>
<dbReference type="CDD" id="cd00838">
    <property type="entry name" value="MPP_superfamily"/>
    <property type="match status" value="1"/>
</dbReference>
<dbReference type="Proteomes" id="UP000031967">
    <property type="component" value="Unassembled WGS sequence"/>
</dbReference>
<dbReference type="PANTHER" id="PTHR42850:SF2">
    <property type="entry name" value="BLL5683 PROTEIN"/>
    <property type="match status" value="1"/>
</dbReference>
<evidence type="ECO:0000313" key="3">
    <source>
        <dbReference type="EMBL" id="KIL39768.1"/>
    </source>
</evidence>
<evidence type="ECO:0000313" key="4">
    <source>
        <dbReference type="Proteomes" id="UP000031967"/>
    </source>
</evidence>
<dbReference type="Pfam" id="PF12850">
    <property type="entry name" value="Metallophos_2"/>
    <property type="match status" value="1"/>
</dbReference>
<dbReference type="RefSeq" id="WP_041048893.1">
    <property type="nucleotide sequence ID" value="NZ_JXAK01000031.1"/>
</dbReference>
<feature type="domain" description="Calcineurin-like phosphoesterase" evidence="2">
    <location>
        <begin position="3"/>
        <end position="208"/>
    </location>
</feature>